<gene>
    <name evidence="1" type="ORF">RHSIM_RhsimUnG0158100</name>
</gene>
<dbReference type="SUPFAM" id="SSF102405">
    <property type="entry name" value="MCP/YpsA-like"/>
    <property type="match status" value="1"/>
</dbReference>
<name>A0A834FU39_RHOSS</name>
<dbReference type="GO" id="GO:0005634">
    <property type="term" value="C:nucleus"/>
    <property type="evidence" value="ECO:0007669"/>
    <property type="project" value="TreeGrafter"/>
</dbReference>
<dbReference type="AlphaFoldDB" id="A0A834FU39"/>
<dbReference type="GO" id="GO:0016799">
    <property type="term" value="F:hydrolase activity, hydrolyzing N-glycosyl compounds"/>
    <property type="evidence" value="ECO:0007669"/>
    <property type="project" value="TreeGrafter"/>
</dbReference>
<keyword evidence="2" id="KW-1185">Reference proteome</keyword>
<dbReference type="EMBL" id="WJXA01000346">
    <property type="protein sequence ID" value="KAF7113126.1"/>
    <property type="molecule type" value="Genomic_DNA"/>
</dbReference>
<proteinExistence type="predicted"/>
<dbReference type="PANTHER" id="PTHR31223:SF11">
    <property type="entry name" value="CYTOKININ RIBOSIDE 5'-MONOPHOSPHATE PHOSPHORIBOHYDROLASE LOG8-RELATED"/>
    <property type="match status" value="1"/>
</dbReference>
<dbReference type="Gene3D" id="1.10.340.30">
    <property type="entry name" value="Hypothetical protein, domain 2"/>
    <property type="match status" value="1"/>
</dbReference>
<comment type="caution">
    <text evidence="1">The sequence shown here is derived from an EMBL/GenBank/DDBJ whole genome shotgun (WGS) entry which is preliminary data.</text>
</comment>
<evidence type="ECO:0000313" key="1">
    <source>
        <dbReference type="EMBL" id="KAF7113126.1"/>
    </source>
</evidence>
<dbReference type="GO" id="GO:0005829">
    <property type="term" value="C:cytosol"/>
    <property type="evidence" value="ECO:0007669"/>
    <property type="project" value="TreeGrafter"/>
</dbReference>
<organism evidence="1 2">
    <name type="scientific">Rhododendron simsii</name>
    <name type="common">Sims's rhododendron</name>
    <dbReference type="NCBI Taxonomy" id="118357"/>
    <lineage>
        <taxon>Eukaryota</taxon>
        <taxon>Viridiplantae</taxon>
        <taxon>Streptophyta</taxon>
        <taxon>Embryophyta</taxon>
        <taxon>Tracheophyta</taxon>
        <taxon>Spermatophyta</taxon>
        <taxon>Magnoliopsida</taxon>
        <taxon>eudicotyledons</taxon>
        <taxon>Gunneridae</taxon>
        <taxon>Pentapetalae</taxon>
        <taxon>asterids</taxon>
        <taxon>Ericales</taxon>
        <taxon>Ericaceae</taxon>
        <taxon>Ericoideae</taxon>
        <taxon>Rhodoreae</taxon>
        <taxon>Rhododendron</taxon>
    </lineage>
</organism>
<dbReference type="PANTHER" id="PTHR31223">
    <property type="entry name" value="LOG FAMILY PROTEIN YJL055W"/>
    <property type="match status" value="1"/>
</dbReference>
<protein>
    <submittedName>
        <fullName evidence="1">Uncharacterized protein</fullName>
    </submittedName>
</protein>
<dbReference type="Gene3D" id="3.40.50.450">
    <property type="match status" value="1"/>
</dbReference>
<dbReference type="GO" id="GO:0009691">
    <property type="term" value="P:cytokinin biosynthetic process"/>
    <property type="evidence" value="ECO:0007669"/>
    <property type="project" value="TreeGrafter"/>
</dbReference>
<sequence>MCCVLVREHKGESVNERRRNRVDRNFVKTEEEEVATVAGSTREVQLTTVVAAISQCAGAAPLVKLGPVGLGEEIKFALVLKMLLASPSLKLFELLIVSTALAELSWPAILSKRNAFRVIPKASLLRVPFDCCPSSLSDGSASLALACCMRVKLKWLEKLMLLSLIRVDMELLEEVREMITWSQLGIHWYYNSLLALFDNGVEEGFIKPNARHIIVFASTTK</sequence>
<dbReference type="Proteomes" id="UP000626092">
    <property type="component" value="Unassembled WGS sequence"/>
</dbReference>
<evidence type="ECO:0000313" key="2">
    <source>
        <dbReference type="Proteomes" id="UP000626092"/>
    </source>
</evidence>
<dbReference type="OrthoDB" id="414463at2759"/>
<reference evidence="1" key="1">
    <citation type="submission" date="2019-11" db="EMBL/GenBank/DDBJ databases">
        <authorList>
            <person name="Liu Y."/>
            <person name="Hou J."/>
            <person name="Li T.-Q."/>
            <person name="Guan C.-H."/>
            <person name="Wu X."/>
            <person name="Wu H.-Z."/>
            <person name="Ling F."/>
            <person name="Zhang R."/>
            <person name="Shi X.-G."/>
            <person name="Ren J.-P."/>
            <person name="Chen E.-F."/>
            <person name="Sun J.-M."/>
        </authorList>
    </citation>
    <scope>NUCLEOTIDE SEQUENCE</scope>
    <source>
        <strain evidence="1">Adult_tree_wgs_1</strain>
        <tissue evidence="1">Leaves</tissue>
    </source>
</reference>
<accession>A0A834FU39</accession>